<feature type="non-terminal residue" evidence="18">
    <location>
        <position position="1"/>
    </location>
</feature>
<comment type="pathway">
    <text evidence="2 17">Lipid metabolism; fatty acid biosynthesis.</text>
</comment>
<feature type="transmembrane region" description="Helical" evidence="17">
    <location>
        <begin position="54"/>
        <end position="78"/>
    </location>
</feature>
<dbReference type="PANTHER" id="PTHR11035">
    <property type="entry name" value="VERY-LONG-CHAIN (3R)-3-HYDROXYACYL-COA DEHYDRATASE"/>
    <property type="match status" value="1"/>
</dbReference>
<evidence type="ECO:0000256" key="5">
    <source>
        <dbReference type="ARBA" id="ARBA00022516"/>
    </source>
</evidence>
<keyword evidence="13 17" id="KW-0472">Membrane</keyword>
<dbReference type="InterPro" id="IPR007482">
    <property type="entry name" value="Tyr_Pase-like_PTPLA"/>
</dbReference>
<evidence type="ECO:0000256" key="11">
    <source>
        <dbReference type="ARBA" id="ARBA00022989"/>
    </source>
</evidence>
<keyword evidence="17" id="KW-0256">Endoplasmic reticulum</keyword>
<feature type="repeat" description="Pumilio" evidence="16">
    <location>
        <begin position="314"/>
        <end position="351"/>
    </location>
</feature>
<keyword evidence="10" id="KW-0694">RNA-binding</keyword>
<feature type="transmembrane region" description="Helical" evidence="17">
    <location>
        <begin position="20"/>
        <end position="42"/>
    </location>
</feature>
<keyword evidence="9" id="KW-0810">Translation regulation</keyword>
<evidence type="ECO:0000256" key="16">
    <source>
        <dbReference type="PROSITE-ProRule" id="PRU00317"/>
    </source>
</evidence>
<evidence type="ECO:0000256" key="15">
    <source>
        <dbReference type="ARBA" id="ARBA00023239"/>
    </source>
</evidence>
<evidence type="ECO:0000256" key="10">
    <source>
        <dbReference type="ARBA" id="ARBA00022884"/>
    </source>
</evidence>
<keyword evidence="6 17" id="KW-0812">Transmembrane</keyword>
<keyword evidence="8 17" id="KW-0276">Fatty acid metabolism</keyword>
<comment type="function">
    <text evidence="17">Catalyzes the third of the four reactions of the long-chain fatty acids elongation cycle. This endoplasmic reticulum-bound enzymatic process, allows the addition of two carbons to the chain of long- and very long-chain fatty acids/VLCFAs per cycle. This enzyme catalyzes the dehydration of the 3-hydroxyacyl-CoA intermediate into trans-2,3-enoyl-CoA, within each cycle of fatty acid elongation. Thereby, it participates to the production of VLCFAs of different chain lengths that are involved in multiple biological processes as precursors of membrane lipids and lipid mediators.</text>
</comment>
<keyword evidence="7" id="KW-0677">Repeat</keyword>
<comment type="subcellular location">
    <subcellularLocation>
        <location evidence="17">Endoplasmic reticulum membrane</location>
        <topology evidence="17">Multi-pass membrane protein</topology>
    </subcellularLocation>
    <subcellularLocation>
        <location evidence="1">Membrane</location>
        <topology evidence="1">Multi-pass membrane protein</topology>
    </subcellularLocation>
</comment>
<dbReference type="InterPro" id="IPR001313">
    <property type="entry name" value="Pumilio_RNA-bd_rpt"/>
</dbReference>
<dbReference type="EC" id="4.2.1.134" evidence="4 17"/>
<keyword evidence="12 17" id="KW-0443">Lipid metabolism</keyword>
<evidence type="ECO:0000256" key="6">
    <source>
        <dbReference type="ARBA" id="ARBA00022692"/>
    </source>
</evidence>
<evidence type="ECO:0000256" key="12">
    <source>
        <dbReference type="ARBA" id="ARBA00023098"/>
    </source>
</evidence>
<sequence>PPPDYESKMSSSPFVKSYLFAYNFLQASSWTISLLSIVSSVLSNKTIIGGAYSAAGYLISVMQTVAVLEVLHGAIGIVPSGFLSPLMQWSGRTHFILAIVGQINEVQDSPWLAITLVGWCIGEMIRYPHYALTCLGRCPYWLTYLRYTGFIIIYPTGLVGELLIMYKALPHVKERNLYANFFSVFPFSYYQFLWAVLLVYPFLWLKLYLQLFKQRKSKLGKAEKHHGKRKRMTFPRASVISDSDYFMKVVRNKYRSRRLQKLFGISDDVDAFFYAAILRRFFHIITDNYASYGTLLSNTCLNCMTCVAGLTLLLLRGHCVDLSFKKYGSYIVEKLLEAEESMAVVVLEFLECGGDGLMRLARNEFGNFVVFKAMRVTQEMSRVDLFWGLVHKLMPFLDLLRRSHGSNIANILESTI</sequence>
<evidence type="ECO:0000256" key="4">
    <source>
        <dbReference type="ARBA" id="ARBA00013122"/>
    </source>
</evidence>
<keyword evidence="5 17" id="KW-0444">Lipid biosynthesis</keyword>
<keyword evidence="19" id="KW-1185">Reference proteome</keyword>
<dbReference type="Pfam" id="PF04387">
    <property type="entry name" value="PTPLA"/>
    <property type="match status" value="1"/>
</dbReference>
<keyword evidence="14 17" id="KW-0275">Fatty acid biosynthesis</keyword>
<evidence type="ECO:0000256" key="9">
    <source>
        <dbReference type="ARBA" id="ARBA00022845"/>
    </source>
</evidence>
<dbReference type="Proteomes" id="UP000824890">
    <property type="component" value="Unassembled WGS sequence"/>
</dbReference>
<comment type="caution">
    <text evidence="17">Lacks conserved residue(s) required for the propagation of feature annotation.</text>
</comment>
<evidence type="ECO:0000256" key="3">
    <source>
        <dbReference type="ARBA" id="ARBA00007811"/>
    </source>
</evidence>
<evidence type="ECO:0000256" key="2">
    <source>
        <dbReference type="ARBA" id="ARBA00005194"/>
    </source>
</evidence>
<evidence type="ECO:0000256" key="17">
    <source>
        <dbReference type="RuleBase" id="RU363109"/>
    </source>
</evidence>
<name>A0ABQ8AVH9_BRANA</name>
<proteinExistence type="inferred from homology"/>
<reference evidence="18 19" key="1">
    <citation type="submission" date="2021-05" db="EMBL/GenBank/DDBJ databases">
        <title>Genome Assembly of Synthetic Allotetraploid Brassica napus Reveals Homoeologous Exchanges between Subgenomes.</title>
        <authorList>
            <person name="Davis J.T."/>
        </authorList>
    </citation>
    <scope>NUCLEOTIDE SEQUENCE [LARGE SCALE GENOMIC DNA]</scope>
    <source>
        <strain evidence="19">cv. Da-Ae</strain>
        <tissue evidence="18">Seedling</tissue>
    </source>
</reference>
<comment type="similarity">
    <text evidence="3 17">Belongs to the very long-chain fatty acids dehydratase HACD family.</text>
</comment>
<organism evidence="18 19">
    <name type="scientific">Brassica napus</name>
    <name type="common">Rape</name>
    <dbReference type="NCBI Taxonomy" id="3708"/>
    <lineage>
        <taxon>Eukaryota</taxon>
        <taxon>Viridiplantae</taxon>
        <taxon>Streptophyta</taxon>
        <taxon>Embryophyta</taxon>
        <taxon>Tracheophyta</taxon>
        <taxon>Spermatophyta</taxon>
        <taxon>Magnoliopsida</taxon>
        <taxon>eudicotyledons</taxon>
        <taxon>Gunneridae</taxon>
        <taxon>Pentapetalae</taxon>
        <taxon>rosids</taxon>
        <taxon>malvids</taxon>
        <taxon>Brassicales</taxon>
        <taxon>Brassicaceae</taxon>
        <taxon>Brassiceae</taxon>
        <taxon>Brassica</taxon>
    </lineage>
</organism>
<keyword evidence="15 17" id="KW-0456">Lyase</keyword>
<evidence type="ECO:0000256" key="13">
    <source>
        <dbReference type="ARBA" id="ARBA00023136"/>
    </source>
</evidence>
<evidence type="ECO:0000256" key="7">
    <source>
        <dbReference type="ARBA" id="ARBA00022737"/>
    </source>
</evidence>
<keyword evidence="11 17" id="KW-1133">Transmembrane helix</keyword>
<dbReference type="SUPFAM" id="SSF48371">
    <property type="entry name" value="ARM repeat"/>
    <property type="match status" value="1"/>
</dbReference>
<dbReference type="InterPro" id="IPR016024">
    <property type="entry name" value="ARM-type_fold"/>
</dbReference>
<dbReference type="PANTHER" id="PTHR11035:SF35">
    <property type="entry name" value="VERY-LONG-CHAIN (3R)-3-HYDROXYACYL-COA DEHYDRATASE"/>
    <property type="match status" value="1"/>
</dbReference>
<dbReference type="EMBL" id="JAGKQM010000012">
    <property type="protein sequence ID" value="KAH0896317.1"/>
    <property type="molecule type" value="Genomic_DNA"/>
</dbReference>
<protein>
    <recommendedName>
        <fullName evidence="4 17">Very-long-chain (3R)-3-hydroxyacyl-CoA dehydratase</fullName>
        <ecNumber evidence="4 17">4.2.1.134</ecNumber>
    </recommendedName>
</protein>
<evidence type="ECO:0000256" key="14">
    <source>
        <dbReference type="ARBA" id="ARBA00023160"/>
    </source>
</evidence>
<accession>A0ABQ8AVH9</accession>
<evidence type="ECO:0000313" key="19">
    <source>
        <dbReference type="Proteomes" id="UP000824890"/>
    </source>
</evidence>
<dbReference type="PROSITE" id="PS50302">
    <property type="entry name" value="PUM"/>
    <property type="match status" value="1"/>
</dbReference>
<gene>
    <name evidence="18" type="ORF">HID58_045885</name>
</gene>
<comment type="catalytic activity">
    <reaction evidence="17">
        <text>a very-long-chain (3R)-3-hydroxyacyl-CoA = a very-long-chain (2E)-enoyl-CoA + H2O</text>
        <dbReference type="Rhea" id="RHEA:45812"/>
        <dbReference type="ChEBI" id="CHEBI:15377"/>
        <dbReference type="ChEBI" id="CHEBI:83728"/>
        <dbReference type="ChEBI" id="CHEBI:85440"/>
        <dbReference type="EC" id="4.2.1.134"/>
    </reaction>
</comment>
<comment type="caution">
    <text evidence="18">The sequence shown here is derived from an EMBL/GenBank/DDBJ whole genome shotgun (WGS) entry which is preliminary data.</text>
</comment>
<evidence type="ECO:0000313" key="18">
    <source>
        <dbReference type="EMBL" id="KAH0896317.1"/>
    </source>
</evidence>
<feature type="transmembrane region" description="Helical" evidence="17">
    <location>
        <begin position="144"/>
        <end position="169"/>
    </location>
</feature>
<evidence type="ECO:0000256" key="8">
    <source>
        <dbReference type="ARBA" id="ARBA00022832"/>
    </source>
</evidence>
<evidence type="ECO:0000256" key="1">
    <source>
        <dbReference type="ARBA" id="ARBA00004141"/>
    </source>
</evidence>
<dbReference type="Gene3D" id="1.25.10.10">
    <property type="entry name" value="Leucine-rich Repeat Variant"/>
    <property type="match status" value="1"/>
</dbReference>
<feature type="transmembrane region" description="Helical" evidence="17">
    <location>
        <begin position="189"/>
        <end position="209"/>
    </location>
</feature>
<dbReference type="InterPro" id="IPR011989">
    <property type="entry name" value="ARM-like"/>
</dbReference>